<keyword evidence="2 4" id="KW-0436">Ligase</keyword>
<dbReference type="EMBL" id="CP002582">
    <property type="protein sequence ID" value="ADZ85652.1"/>
    <property type="molecule type" value="Genomic_DNA"/>
</dbReference>
<sequence>MNLVEILEKTALDKGTYLAFIEKKETLDYSTFLERAGKVATVLKSEGIQKGDQILLLEPISTRLYLFLVALWSLGATVVIFDPSAGRAHIEKCLTRVELKAFIGMRKAMLLKCILPSLRRIPKTLTVDRLLKQSEKVAAEGYVEPLEDEAPALITFTSGSTNIPKAIVRTHYFLIKQYEVLDQTMDYQEDDIDLATMPVFTLANLAKGITTVIPDDSFSDISKLNARRLIQQIKKQHITRLSSSPTVALLLAEAAKETDDLASIRRLNIGGGPIFPNMLPVLKQGFKAAAITIVYGSSEAEPISELDSTQLTEDILNQMKQGKGLFVGKPVNAVTCQLVKGSKLKSQMTEEELTATFCKINEPGEIIVTGEHVLKTYLQGIGDEENKIKTSRAIWHRTGDLGCLDESGNLWLLGRAMATTKREAHTLYPFAIECEVCVHYNVPRAAYLFHKGKHLLIIEEPQEGVGLKVEDKAYIKEKYQLGEVITLKQIPLDTRHRAKVEYGKLIKLIEKIG</sequence>
<dbReference type="Proteomes" id="UP000008467">
    <property type="component" value="Chromosome"/>
</dbReference>
<dbReference type="SUPFAM" id="SSF56801">
    <property type="entry name" value="Acetyl-CoA synthetase-like"/>
    <property type="match status" value="1"/>
</dbReference>
<name>F2JKD7_CELLD</name>
<evidence type="ECO:0000313" key="5">
    <source>
        <dbReference type="Proteomes" id="UP000008467"/>
    </source>
</evidence>
<dbReference type="Pfam" id="PF00501">
    <property type="entry name" value="AMP-binding"/>
    <property type="match status" value="1"/>
</dbReference>
<evidence type="ECO:0000256" key="1">
    <source>
        <dbReference type="ARBA" id="ARBA00006432"/>
    </source>
</evidence>
<dbReference type="HOGENOM" id="CLU_000022_59_12_9"/>
<dbReference type="AlphaFoldDB" id="F2JKD7"/>
<proteinExistence type="inferred from homology"/>
<dbReference type="KEGG" id="cle:Clole_3974"/>
<accession>F2JKD7</accession>
<comment type="similarity">
    <text evidence="1">Belongs to the ATP-dependent AMP-binding enzyme family.</text>
</comment>
<evidence type="ECO:0000256" key="2">
    <source>
        <dbReference type="ARBA" id="ARBA00022598"/>
    </source>
</evidence>
<dbReference type="InterPro" id="IPR000873">
    <property type="entry name" value="AMP-dep_synth/lig_dom"/>
</dbReference>
<reference evidence="4 5" key="1">
    <citation type="journal article" date="2011" name="J. Bacteriol.">
        <title>Complete genome sequence of the cellulose-degrading bacterium Cellulosilyticum lentocellum.</title>
        <authorList>
            <consortium name="US DOE Joint Genome Institute"/>
            <person name="Miller D.A."/>
            <person name="Suen G."/>
            <person name="Bruce D."/>
            <person name="Copeland A."/>
            <person name="Cheng J.F."/>
            <person name="Detter C."/>
            <person name="Goodwin L.A."/>
            <person name="Han C.S."/>
            <person name="Hauser L.J."/>
            <person name="Land M.L."/>
            <person name="Lapidus A."/>
            <person name="Lucas S."/>
            <person name="Meincke L."/>
            <person name="Pitluck S."/>
            <person name="Tapia R."/>
            <person name="Teshima H."/>
            <person name="Woyke T."/>
            <person name="Fox B.G."/>
            <person name="Angert E.R."/>
            <person name="Currie C.R."/>
        </authorList>
    </citation>
    <scope>NUCLEOTIDE SEQUENCE [LARGE SCALE GENOMIC DNA]</scope>
    <source>
        <strain evidence="5">ATCC 49066 / DSM 5427 / NCIMB 11756 / RHM5</strain>
    </source>
</reference>
<dbReference type="GO" id="GO:0031956">
    <property type="term" value="F:medium-chain fatty acid-CoA ligase activity"/>
    <property type="evidence" value="ECO:0007669"/>
    <property type="project" value="TreeGrafter"/>
</dbReference>
<evidence type="ECO:0000259" key="3">
    <source>
        <dbReference type="Pfam" id="PF00501"/>
    </source>
</evidence>
<keyword evidence="5" id="KW-1185">Reference proteome</keyword>
<dbReference type="InterPro" id="IPR042099">
    <property type="entry name" value="ANL_N_sf"/>
</dbReference>
<evidence type="ECO:0000313" key="4">
    <source>
        <dbReference type="EMBL" id="ADZ85652.1"/>
    </source>
</evidence>
<dbReference type="RefSeq" id="WP_013658925.1">
    <property type="nucleotide sequence ID" value="NC_015275.1"/>
</dbReference>
<dbReference type="GO" id="GO:0006631">
    <property type="term" value="P:fatty acid metabolic process"/>
    <property type="evidence" value="ECO:0007669"/>
    <property type="project" value="TreeGrafter"/>
</dbReference>
<feature type="domain" description="AMP-dependent synthetase/ligase" evidence="3">
    <location>
        <begin position="8"/>
        <end position="378"/>
    </location>
</feature>
<dbReference type="eggNOG" id="COG0318">
    <property type="taxonomic scope" value="Bacteria"/>
</dbReference>
<protein>
    <submittedName>
        <fullName evidence="4">AMP-dependent synthetase and ligase</fullName>
    </submittedName>
</protein>
<gene>
    <name evidence="4" type="ordered locus">Clole_3974</name>
</gene>
<dbReference type="PANTHER" id="PTHR43201">
    <property type="entry name" value="ACYL-COA SYNTHETASE"/>
    <property type="match status" value="1"/>
</dbReference>
<dbReference type="PANTHER" id="PTHR43201:SF5">
    <property type="entry name" value="MEDIUM-CHAIN ACYL-COA LIGASE ACSF2, MITOCHONDRIAL"/>
    <property type="match status" value="1"/>
</dbReference>
<organism evidence="4 5">
    <name type="scientific">Cellulosilyticum lentocellum (strain ATCC 49066 / DSM 5427 / NCIMB 11756 / RHM5)</name>
    <name type="common">Clostridium lentocellum</name>
    <dbReference type="NCBI Taxonomy" id="642492"/>
    <lineage>
        <taxon>Bacteria</taxon>
        <taxon>Bacillati</taxon>
        <taxon>Bacillota</taxon>
        <taxon>Clostridia</taxon>
        <taxon>Lachnospirales</taxon>
        <taxon>Cellulosilyticaceae</taxon>
        <taxon>Cellulosilyticum</taxon>
    </lineage>
</organism>
<dbReference type="Gene3D" id="3.40.50.12780">
    <property type="entry name" value="N-terminal domain of ligase-like"/>
    <property type="match status" value="1"/>
</dbReference>
<dbReference type="STRING" id="642492.Clole_3974"/>